<dbReference type="KEGG" id="ccp:CHC_T00004738001"/>
<proteinExistence type="predicted"/>
<organism evidence="2 3">
    <name type="scientific">Chondrus crispus</name>
    <name type="common">Carrageen Irish moss</name>
    <name type="synonym">Polymorpha crispa</name>
    <dbReference type="NCBI Taxonomy" id="2769"/>
    <lineage>
        <taxon>Eukaryota</taxon>
        <taxon>Rhodophyta</taxon>
        <taxon>Florideophyceae</taxon>
        <taxon>Rhodymeniophycidae</taxon>
        <taxon>Gigartinales</taxon>
        <taxon>Gigartinaceae</taxon>
        <taxon>Chondrus</taxon>
    </lineage>
</organism>
<reference evidence="3" key="1">
    <citation type="journal article" date="2013" name="Proc. Natl. Acad. Sci. U.S.A.">
        <title>Genome structure and metabolic features in the red seaweed Chondrus crispus shed light on evolution of the Archaeplastida.</title>
        <authorList>
            <person name="Collen J."/>
            <person name="Porcel B."/>
            <person name="Carre W."/>
            <person name="Ball S.G."/>
            <person name="Chaparro C."/>
            <person name="Tonon T."/>
            <person name="Barbeyron T."/>
            <person name="Michel G."/>
            <person name="Noel B."/>
            <person name="Valentin K."/>
            <person name="Elias M."/>
            <person name="Artiguenave F."/>
            <person name="Arun A."/>
            <person name="Aury J.M."/>
            <person name="Barbosa-Neto J.F."/>
            <person name="Bothwell J.H."/>
            <person name="Bouget F.Y."/>
            <person name="Brillet L."/>
            <person name="Cabello-Hurtado F."/>
            <person name="Capella-Gutierrez S."/>
            <person name="Charrier B."/>
            <person name="Cladiere L."/>
            <person name="Cock J.M."/>
            <person name="Coelho S.M."/>
            <person name="Colleoni C."/>
            <person name="Czjzek M."/>
            <person name="Da Silva C."/>
            <person name="Delage L."/>
            <person name="Denoeud F."/>
            <person name="Deschamps P."/>
            <person name="Dittami S.M."/>
            <person name="Gabaldon T."/>
            <person name="Gachon C.M."/>
            <person name="Groisillier A."/>
            <person name="Herve C."/>
            <person name="Jabbari K."/>
            <person name="Katinka M."/>
            <person name="Kloareg B."/>
            <person name="Kowalczyk N."/>
            <person name="Labadie K."/>
            <person name="Leblanc C."/>
            <person name="Lopez P.J."/>
            <person name="McLachlan D.H."/>
            <person name="Meslet-Cladiere L."/>
            <person name="Moustafa A."/>
            <person name="Nehr Z."/>
            <person name="Nyvall Collen P."/>
            <person name="Panaud O."/>
            <person name="Partensky F."/>
            <person name="Poulain J."/>
            <person name="Rensing S.A."/>
            <person name="Rousvoal S."/>
            <person name="Samson G."/>
            <person name="Symeonidi A."/>
            <person name="Weissenbach J."/>
            <person name="Zambounis A."/>
            <person name="Wincker P."/>
            <person name="Boyen C."/>
        </authorList>
    </citation>
    <scope>NUCLEOTIDE SEQUENCE [LARGE SCALE GENOMIC DNA]</scope>
    <source>
        <strain evidence="3">cv. Stackhouse</strain>
    </source>
</reference>
<evidence type="ECO:0000313" key="2">
    <source>
        <dbReference type="EMBL" id="CDF36493.1"/>
    </source>
</evidence>
<dbReference type="Proteomes" id="UP000012073">
    <property type="component" value="Unassembled WGS sequence"/>
</dbReference>
<feature type="compositionally biased region" description="Basic and acidic residues" evidence="1">
    <location>
        <begin position="42"/>
        <end position="54"/>
    </location>
</feature>
<dbReference type="EMBL" id="HG001781">
    <property type="protein sequence ID" value="CDF36493.1"/>
    <property type="molecule type" value="Genomic_DNA"/>
</dbReference>
<dbReference type="AlphaFoldDB" id="R7QFI4"/>
<accession>R7QFI4</accession>
<gene>
    <name evidence="2" type="ORF">CHC_T00004738001</name>
</gene>
<sequence length="81" mass="8878">MSTCSASARLKCAVSEFRVVQARTLPPLLSPFSRSRARRNRAKGDPNDTISDRNCHISPVFGSGDLEGKRAVQGTYVLQEL</sequence>
<dbReference type="GeneID" id="17324029"/>
<dbReference type="Gramene" id="CDF36493">
    <property type="protein sequence ID" value="CDF36493"/>
    <property type="gene ID" value="CHC_T00004738001"/>
</dbReference>
<dbReference type="RefSeq" id="XP_005716312.1">
    <property type="nucleotide sequence ID" value="XM_005716255.1"/>
</dbReference>
<evidence type="ECO:0000313" key="3">
    <source>
        <dbReference type="Proteomes" id="UP000012073"/>
    </source>
</evidence>
<name>R7QFI4_CHOCR</name>
<evidence type="ECO:0000256" key="1">
    <source>
        <dbReference type="SAM" id="MobiDB-lite"/>
    </source>
</evidence>
<keyword evidence="3" id="KW-1185">Reference proteome</keyword>
<feature type="region of interest" description="Disordered" evidence="1">
    <location>
        <begin position="34"/>
        <end position="54"/>
    </location>
</feature>
<protein>
    <submittedName>
        <fullName evidence="2">Uncharacterized protein</fullName>
    </submittedName>
</protein>